<accession>A0A098E904</accession>
<dbReference type="InterPro" id="IPR001107">
    <property type="entry name" value="Band_7"/>
</dbReference>
<dbReference type="GO" id="GO:0005743">
    <property type="term" value="C:mitochondrial inner membrane"/>
    <property type="evidence" value="ECO:0007669"/>
    <property type="project" value="UniProtKB-SubCell"/>
</dbReference>
<dbReference type="CDD" id="cd03401">
    <property type="entry name" value="SPFH_prohibitin"/>
    <property type="match status" value="1"/>
</dbReference>
<reference evidence="7" key="1">
    <citation type="submission" date="2014-09" db="EMBL/GenBank/DDBJ databases">
        <authorList>
            <person name="Probst J Alexander"/>
        </authorList>
    </citation>
    <scope>NUCLEOTIDE SEQUENCE</scope>
</reference>
<dbReference type="InterPro" id="IPR000163">
    <property type="entry name" value="Prohibitin"/>
</dbReference>
<dbReference type="EMBL" id="CCXY01000094">
    <property type="protein sequence ID" value="CEG11991.1"/>
    <property type="molecule type" value="Genomic_DNA"/>
</dbReference>
<dbReference type="AlphaFoldDB" id="A0A098E904"/>
<dbReference type="SUPFAM" id="SSF117892">
    <property type="entry name" value="Band 7/SPFH domain"/>
    <property type="match status" value="1"/>
</dbReference>
<dbReference type="GO" id="GO:0007005">
    <property type="term" value="P:mitochondrion organization"/>
    <property type="evidence" value="ECO:0007669"/>
    <property type="project" value="TreeGrafter"/>
</dbReference>
<feature type="transmembrane region" description="Helical" evidence="5">
    <location>
        <begin position="27"/>
        <end position="49"/>
    </location>
</feature>
<gene>
    <name evidence="7" type="ORF">MSIBF_A1830025</name>
</gene>
<dbReference type="PANTHER" id="PTHR23222">
    <property type="entry name" value="PROHIBITIN"/>
    <property type="match status" value="1"/>
</dbReference>
<proteinExistence type="predicted"/>
<comment type="subcellular location">
    <subcellularLocation>
        <location evidence="1">Mitochondrion inner membrane</location>
    </subcellularLocation>
</comment>
<sequence length="301" mass="34186">MAQTINMDDFSNPMKKARDGFSGSMKIVVITAVLFFALIFTFGFLVVTIPAGHVGVQYSWSGGVQDEVFKEGWHLKAPWISVTVYSARTIEKTDTMHALSNEGLSINIDATILYHIVPNKANEIHKNIGPDYEDVVVITQFRSVVREVVADYQAIDIYSEKRAVLENHVFEEISKRLKEKNIIVESVLFRNVELPEQLKTSIEEKKKAEQDSLRMEYILEKEKKEADRKRIEAQGISDANKIIANSLTSQYLTWYWITNLDKYNSVIYVPIGESGMPVFKDVDNVRTDVVLNVTKVINSTG</sequence>
<evidence type="ECO:0000256" key="1">
    <source>
        <dbReference type="ARBA" id="ARBA00004273"/>
    </source>
</evidence>
<protein>
    <submittedName>
        <fullName evidence="7">Band 7 protein</fullName>
    </submittedName>
</protein>
<evidence type="ECO:0000256" key="5">
    <source>
        <dbReference type="SAM" id="Phobius"/>
    </source>
</evidence>
<name>A0A098E904_9ZZZZ</name>
<keyword evidence="4 5" id="KW-0472">Membrane</keyword>
<evidence type="ECO:0000256" key="2">
    <source>
        <dbReference type="ARBA" id="ARBA00022792"/>
    </source>
</evidence>
<organism evidence="7">
    <name type="scientific">groundwater metagenome</name>
    <dbReference type="NCBI Taxonomy" id="717931"/>
    <lineage>
        <taxon>unclassified sequences</taxon>
        <taxon>metagenomes</taxon>
        <taxon>ecological metagenomes</taxon>
    </lineage>
</organism>
<dbReference type="InterPro" id="IPR036013">
    <property type="entry name" value="Band_7/SPFH_dom_sf"/>
</dbReference>
<keyword evidence="3" id="KW-0496">Mitochondrion</keyword>
<evidence type="ECO:0000256" key="3">
    <source>
        <dbReference type="ARBA" id="ARBA00023128"/>
    </source>
</evidence>
<keyword evidence="5" id="KW-0812">Transmembrane</keyword>
<evidence type="ECO:0000256" key="4">
    <source>
        <dbReference type="ARBA" id="ARBA00023136"/>
    </source>
</evidence>
<dbReference type="Gene3D" id="3.30.479.30">
    <property type="entry name" value="Band 7 domain"/>
    <property type="match status" value="1"/>
</dbReference>
<evidence type="ECO:0000259" key="6">
    <source>
        <dbReference type="SMART" id="SM00244"/>
    </source>
</evidence>
<dbReference type="Pfam" id="PF01145">
    <property type="entry name" value="Band_7"/>
    <property type="match status" value="1"/>
</dbReference>
<dbReference type="SMART" id="SM00244">
    <property type="entry name" value="PHB"/>
    <property type="match status" value="1"/>
</dbReference>
<feature type="domain" description="Band 7" evidence="6">
    <location>
        <begin position="44"/>
        <end position="206"/>
    </location>
</feature>
<keyword evidence="5" id="KW-1133">Transmembrane helix</keyword>
<keyword evidence="2" id="KW-0999">Mitochondrion inner membrane</keyword>
<dbReference type="PRINTS" id="PR00679">
    <property type="entry name" value="PROHIBITIN"/>
</dbReference>
<evidence type="ECO:0000313" key="7">
    <source>
        <dbReference type="EMBL" id="CEG11991.1"/>
    </source>
</evidence>
<dbReference type="PANTHER" id="PTHR23222:SF1">
    <property type="entry name" value="PROHIBITIN-2"/>
    <property type="match status" value="1"/>
</dbReference>